<feature type="transmembrane region" description="Helical" evidence="1">
    <location>
        <begin position="63"/>
        <end position="84"/>
    </location>
</feature>
<dbReference type="RefSeq" id="WP_043389548.1">
    <property type="nucleotide sequence ID" value="NZ_JPMI01000011.1"/>
</dbReference>
<keyword evidence="1" id="KW-1133">Transmembrane helix</keyword>
<gene>
    <name evidence="2" type="ORF">Q664_02605</name>
</gene>
<organism evidence="2 3">
    <name type="scientific">Archangium violaceum Cb vi76</name>
    <dbReference type="NCBI Taxonomy" id="1406225"/>
    <lineage>
        <taxon>Bacteria</taxon>
        <taxon>Pseudomonadati</taxon>
        <taxon>Myxococcota</taxon>
        <taxon>Myxococcia</taxon>
        <taxon>Myxococcales</taxon>
        <taxon>Cystobacterineae</taxon>
        <taxon>Archangiaceae</taxon>
        <taxon>Archangium</taxon>
    </lineage>
</organism>
<feature type="transmembrane region" description="Helical" evidence="1">
    <location>
        <begin position="6"/>
        <end position="25"/>
    </location>
</feature>
<evidence type="ECO:0000313" key="3">
    <source>
        <dbReference type="Proteomes" id="UP000028547"/>
    </source>
</evidence>
<dbReference type="AlphaFoldDB" id="A0A084T152"/>
<accession>A0A084T152</accession>
<reference evidence="2 3" key="1">
    <citation type="submission" date="2014-07" db="EMBL/GenBank/DDBJ databases">
        <title>Draft Genome Sequence of Gephyronic Acid Producer, Cystobacter violaceus Strain Cb vi76.</title>
        <authorList>
            <person name="Stevens D.C."/>
            <person name="Young J."/>
            <person name="Carmichael R."/>
            <person name="Tan J."/>
            <person name="Taylor R.E."/>
        </authorList>
    </citation>
    <scope>NUCLEOTIDE SEQUENCE [LARGE SCALE GENOMIC DNA]</scope>
    <source>
        <strain evidence="2 3">Cb vi76</strain>
    </source>
</reference>
<dbReference type="PANTHER" id="PTHR34703:SF1">
    <property type="entry name" value="ANTIPORTER SUBUNIT MNHG2-RELATED"/>
    <property type="match status" value="1"/>
</dbReference>
<dbReference type="Pfam" id="PF03334">
    <property type="entry name" value="PhaG_MnhG_YufB"/>
    <property type="match status" value="1"/>
</dbReference>
<sequence length="116" mass="12801">MREYITAFFLVFGTLGMLLAGLGMVRLPDLFMRMQATAKAATIGLGGLLGGAMVAMWSRSVVALVLLTLIFTFAIIPVAAQLIARAAFRMGVPLWERTRENDLIRKKPSRTRPFID</sequence>
<comment type="caution">
    <text evidence="2">The sequence shown here is derived from an EMBL/GenBank/DDBJ whole genome shotgun (WGS) entry which is preliminary data.</text>
</comment>
<dbReference type="PANTHER" id="PTHR34703">
    <property type="entry name" value="ANTIPORTER SUBUNIT MNHG2-RELATED"/>
    <property type="match status" value="1"/>
</dbReference>
<keyword evidence="1" id="KW-0472">Membrane</keyword>
<dbReference type="Proteomes" id="UP000028547">
    <property type="component" value="Unassembled WGS sequence"/>
</dbReference>
<name>A0A084T152_9BACT</name>
<dbReference type="EMBL" id="JPMI01000011">
    <property type="protein sequence ID" value="KFA94437.1"/>
    <property type="molecule type" value="Genomic_DNA"/>
</dbReference>
<proteinExistence type="predicted"/>
<dbReference type="NCBIfam" id="TIGR01300">
    <property type="entry name" value="CPA3_mnhG_phaG"/>
    <property type="match status" value="1"/>
</dbReference>
<protein>
    <submittedName>
        <fullName evidence="2">Cation:proton antiporter</fullName>
    </submittedName>
</protein>
<keyword evidence="1" id="KW-0812">Transmembrane</keyword>
<dbReference type="InterPro" id="IPR005133">
    <property type="entry name" value="PhaG_MnhG_YufB"/>
</dbReference>
<feature type="transmembrane region" description="Helical" evidence="1">
    <location>
        <begin position="37"/>
        <end position="57"/>
    </location>
</feature>
<dbReference type="GO" id="GO:0015385">
    <property type="term" value="F:sodium:proton antiporter activity"/>
    <property type="evidence" value="ECO:0007669"/>
    <property type="project" value="TreeGrafter"/>
</dbReference>
<evidence type="ECO:0000256" key="1">
    <source>
        <dbReference type="SAM" id="Phobius"/>
    </source>
</evidence>
<evidence type="ECO:0000313" key="2">
    <source>
        <dbReference type="EMBL" id="KFA94437.1"/>
    </source>
</evidence>